<dbReference type="InterPro" id="IPR002350">
    <property type="entry name" value="Kazal_dom"/>
</dbReference>
<evidence type="ECO:0000256" key="4">
    <source>
        <dbReference type="ARBA" id="ARBA00022974"/>
    </source>
</evidence>
<dbReference type="Pfam" id="PF10591">
    <property type="entry name" value="SPARC_Ca_bdg"/>
    <property type="match status" value="1"/>
</dbReference>
<dbReference type="GO" id="GO:0005509">
    <property type="term" value="F:calcium ion binding"/>
    <property type="evidence" value="ECO:0007669"/>
    <property type="project" value="InterPro"/>
</dbReference>
<evidence type="ECO:0000313" key="9">
    <source>
        <dbReference type="EMBL" id="CAG9132138.1"/>
    </source>
</evidence>
<keyword evidence="7" id="KW-0357">Heparan sulfate</keyword>
<sequence length="457" mass="50605">MSRELVESLRPGLRAQLPRRSEAVRGARTAASLVYPPCPTMRAAALLLLAAAASATQDHDKDFEFDDNTDASARGHARRPRRYVYDPNNALCSGVACEAHSVCAVWRGARALCVPKDKVTPPIPDREPDLPEPGADNTISEDDVWYDRREDELDSESRPTRCVGCGSNNAGVSGGFLCGSDNRTYSSLCRLDLHNCVRRARPPVTLACRGFCPCEKARARAKPRRTQRRKHDKYRQYVHDTSRRHRVEMNHNEVLPVKEKAQLDNEGAGCEMDSMASRLLDWFNVLMEQARAVPPPEDGSFPEGCLPEVRWMFSHLDTDGDGLLSADNLYALRHDDRERCLRPFLSRCGDGAGVSRAAWCGCLRRADRPCATLARQHPPQPGAYVPRCDAQGFYLPRQCHSALRVCWCVDTHGQERPGSRTRGKAHCPGEDGPAEELGAPTDDEDAAAGSGDSELLY</sequence>
<evidence type="ECO:0000256" key="3">
    <source>
        <dbReference type="ARBA" id="ARBA00022729"/>
    </source>
</evidence>
<dbReference type="Gene3D" id="3.30.60.30">
    <property type="match status" value="1"/>
</dbReference>
<dbReference type="SMART" id="SM00211">
    <property type="entry name" value="TY"/>
    <property type="match status" value="1"/>
</dbReference>
<evidence type="ECO:0000256" key="8">
    <source>
        <dbReference type="PROSITE-ProRule" id="PRU00500"/>
    </source>
</evidence>
<evidence type="ECO:0000256" key="5">
    <source>
        <dbReference type="ARBA" id="ARBA00023157"/>
    </source>
</evidence>
<dbReference type="CDD" id="cd00191">
    <property type="entry name" value="TY"/>
    <property type="match status" value="1"/>
</dbReference>
<keyword evidence="3" id="KW-0732">Signal</keyword>
<dbReference type="InterPro" id="IPR019577">
    <property type="entry name" value="SPARC/Testican_Ca-bd-dom"/>
</dbReference>
<keyword evidence="2" id="KW-0964">Secreted</keyword>
<dbReference type="InterPro" id="IPR036058">
    <property type="entry name" value="Kazal_dom_sf"/>
</dbReference>
<accession>A0A8S4FYD6</accession>
<dbReference type="SUPFAM" id="SSF100895">
    <property type="entry name" value="Kazal-type serine protease inhibitors"/>
    <property type="match status" value="1"/>
</dbReference>
<dbReference type="AlphaFoldDB" id="A0A8S4FYD6"/>
<dbReference type="InterPro" id="IPR036857">
    <property type="entry name" value="Thyroglobulin_1_sf"/>
</dbReference>
<dbReference type="SUPFAM" id="SSF47473">
    <property type="entry name" value="EF-hand"/>
    <property type="match status" value="1"/>
</dbReference>
<comment type="subcellular location">
    <subcellularLocation>
        <location evidence="1">Secreted</location>
    </subcellularLocation>
</comment>
<gene>
    <name evidence="9" type="ORF">PLXY2_LOCUS10484</name>
</gene>
<evidence type="ECO:0000256" key="6">
    <source>
        <dbReference type="ARBA" id="ARBA00023180"/>
    </source>
</evidence>
<evidence type="ECO:0000256" key="7">
    <source>
        <dbReference type="ARBA" id="ARBA00023207"/>
    </source>
</evidence>
<feature type="disulfide bond" evidence="8">
    <location>
        <begin position="399"/>
        <end position="406"/>
    </location>
</feature>
<evidence type="ECO:0000256" key="2">
    <source>
        <dbReference type="ARBA" id="ARBA00022525"/>
    </source>
</evidence>
<dbReference type="Pfam" id="PF07648">
    <property type="entry name" value="Kazal_2"/>
    <property type="match status" value="1"/>
</dbReference>
<dbReference type="InterPro" id="IPR002048">
    <property type="entry name" value="EF_hand_dom"/>
</dbReference>
<evidence type="ECO:0000256" key="1">
    <source>
        <dbReference type="ARBA" id="ARBA00004613"/>
    </source>
</evidence>
<organism evidence="9 10">
    <name type="scientific">Plutella xylostella</name>
    <name type="common">Diamondback moth</name>
    <name type="synonym">Plutella maculipennis</name>
    <dbReference type="NCBI Taxonomy" id="51655"/>
    <lineage>
        <taxon>Eukaryota</taxon>
        <taxon>Metazoa</taxon>
        <taxon>Ecdysozoa</taxon>
        <taxon>Arthropoda</taxon>
        <taxon>Hexapoda</taxon>
        <taxon>Insecta</taxon>
        <taxon>Pterygota</taxon>
        <taxon>Neoptera</taxon>
        <taxon>Endopterygota</taxon>
        <taxon>Lepidoptera</taxon>
        <taxon>Glossata</taxon>
        <taxon>Ditrysia</taxon>
        <taxon>Yponomeutoidea</taxon>
        <taxon>Plutellidae</taxon>
        <taxon>Plutella</taxon>
    </lineage>
</organism>
<dbReference type="Pfam" id="PF00086">
    <property type="entry name" value="Thyroglobulin_1"/>
    <property type="match status" value="1"/>
</dbReference>
<comment type="caution">
    <text evidence="8">Lacks conserved residue(s) required for the propagation of feature annotation.</text>
</comment>
<dbReference type="InterPro" id="IPR011992">
    <property type="entry name" value="EF-hand-dom_pair"/>
</dbReference>
<keyword evidence="6" id="KW-0325">Glycoprotein</keyword>
<dbReference type="GO" id="GO:0005518">
    <property type="term" value="F:collagen binding"/>
    <property type="evidence" value="ECO:0007669"/>
    <property type="project" value="TreeGrafter"/>
</dbReference>
<keyword evidence="10" id="KW-1185">Reference proteome</keyword>
<dbReference type="PROSITE" id="PS51162">
    <property type="entry name" value="THYROGLOBULIN_1_2"/>
    <property type="match status" value="1"/>
</dbReference>
<evidence type="ECO:0000313" key="10">
    <source>
        <dbReference type="Proteomes" id="UP000653454"/>
    </source>
</evidence>
<dbReference type="Proteomes" id="UP000653454">
    <property type="component" value="Unassembled WGS sequence"/>
</dbReference>
<dbReference type="GO" id="GO:0005615">
    <property type="term" value="C:extracellular space"/>
    <property type="evidence" value="ECO:0007669"/>
    <property type="project" value="TreeGrafter"/>
</dbReference>
<dbReference type="PROSITE" id="PS00484">
    <property type="entry name" value="THYROGLOBULIN_1_1"/>
    <property type="match status" value="1"/>
</dbReference>
<dbReference type="Gene3D" id="1.10.238.10">
    <property type="entry name" value="EF-hand"/>
    <property type="match status" value="1"/>
</dbReference>
<dbReference type="EMBL" id="CAJHNJ030000047">
    <property type="protein sequence ID" value="CAG9132138.1"/>
    <property type="molecule type" value="Genomic_DNA"/>
</dbReference>
<keyword evidence="5 8" id="KW-1015">Disulfide bond</keyword>
<comment type="caution">
    <text evidence="9">The sequence shown here is derived from an EMBL/GenBank/DDBJ whole genome shotgun (WGS) entry which is preliminary data.</text>
</comment>
<name>A0A8S4FYD6_PLUXY</name>
<dbReference type="PROSITE" id="PS50222">
    <property type="entry name" value="EF_HAND_2"/>
    <property type="match status" value="1"/>
</dbReference>
<dbReference type="PANTHER" id="PTHR13866:SF30">
    <property type="match status" value="1"/>
</dbReference>
<dbReference type="SUPFAM" id="SSF57610">
    <property type="entry name" value="Thyroglobulin type-1 domain"/>
    <property type="match status" value="1"/>
</dbReference>
<dbReference type="PROSITE" id="PS51465">
    <property type="entry name" value="KAZAL_2"/>
    <property type="match status" value="1"/>
</dbReference>
<keyword evidence="4" id="KW-0654">Proteoglycan</keyword>
<dbReference type="SMART" id="SM00280">
    <property type="entry name" value="KAZAL"/>
    <property type="match status" value="1"/>
</dbReference>
<dbReference type="GO" id="GO:0050840">
    <property type="term" value="F:extracellular matrix binding"/>
    <property type="evidence" value="ECO:0007669"/>
    <property type="project" value="TreeGrafter"/>
</dbReference>
<protein>
    <submittedName>
        <fullName evidence="9">(diamondback moth) hypothetical protein</fullName>
    </submittedName>
</protein>
<dbReference type="Gene3D" id="4.10.800.10">
    <property type="entry name" value="Thyroglobulin type-1"/>
    <property type="match status" value="1"/>
</dbReference>
<proteinExistence type="predicted"/>
<dbReference type="CDD" id="cd00104">
    <property type="entry name" value="KAZAL_FS"/>
    <property type="match status" value="1"/>
</dbReference>
<dbReference type="InterPro" id="IPR000716">
    <property type="entry name" value="Thyroglobulin_1"/>
</dbReference>
<dbReference type="PANTHER" id="PTHR13866">
    <property type="entry name" value="SPARC OSTEONECTIN"/>
    <property type="match status" value="1"/>
</dbReference>
<reference evidence="9" key="1">
    <citation type="submission" date="2020-11" db="EMBL/GenBank/DDBJ databases">
        <authorList>
            <person name="Whiteford S."/>
        </authorList>
    </citation>
    <scope>NUCLEOTIDE SEQUENCE</scope>
</reference>